<evidence type="ECO:0000256" key="1">
    <source>
        <dbReference type="SAM" id="Phobius"/>
    </source>
</evidence>
<gene>
    <name evidence="2" type="ORF">Ssi02_52850</name>
</gene>
<dbReference type="EMBL" id="BOOW01000032">
    <property type="protein sequence ID" value="GII95054.1"/>
    <property type="molecule type" value="Genomic_DNA"/>
</dbReference>
<dbReference type="InterPro" id="IPR013901">
    <property type="entry name" value="Anthrone_oxy"/>
</dbReference>
<accession>A0A919RMB2</accession>
<evidence type="ECO:0000313" key="2">
    <source>
        <dbReference type="EMBL" id="GII95054.1"/>
    </source>
</evidence>
<organism evidence="2 3">
    <name type="scientific">Sinosporangium siamense</name>
    <dbReference type="NCBI Taxonomy" id="1367973"/>
    <lineage>
        <taxon>Bacteria</taxon>
        <taxon>Bacillati</taxon>
        <taxon>Actinomycetota</taxon>
        <taxon>Actinomycetes</taxon>
        <taxon>Streptosporangiales</taxon>
        <taxon>Streptosporangiaceae</taxon>
        <taxon>Sinosporangium</taxon>
    </lineage>
</organism>
<evidence type="ECO:0008006" key="4">
    <source>
        <dbReference type="Google" id="ProtNLM"/>
    </source>
</evidence>
<dbReference type="Proteomes" id="UP000606172">
    <property type="component" value="Unassembled WGS sequence"/>
</dbReference>
<keyword evidence="3" id="KW-1185">Reference proteome</keyword>
<dbReference type="Pfam" id="PF08592">
    <property type="entry name" value="Anthrone_oxy"/>
    <property type="match status" value="1"/>
</dbReference>
<keyword evidence="1" id="KW-0472">Membrane</keyword>
<dbReference type="AlphaFoldDB" id="A0A919RMB2"/>
<feature type="transmembrane region" description="Helical" evidence="1">
    <location>
        <begin position="54"/>
        <end position="74"/>
    </location>
</feature>
<protein>
    <recommendedName>
        <fullName evidence="4">DUF1772 domain-containing protein</fullName>
    </recommendedName>
</protein>
<keyword evidence="1" id="KW-0812">Transmembrane</keyword>
<comment type="caution">
    <text evidence="2">The sequence shown here is derived from an EMBL/GenBank/DDBJ whole genome shotgun (WGS) entry which is preliminary data.</text>
</comment>
<name>A0A919RMB2_9ACTN</name>
<sequence>MVTELLALLITVESGIVAGVFFAVAVSVIPALATMPPGRYIEAHRALGEGYHPVMPIIVNSATLAAAALIFLAPSTATRWIFAVVTVLLLGVQGVSHLCNVPINRRAKAVDPDNVPDGWDDPRTLWRNWHLLRTALAFLLLVVSTVALISL</sequence>
<feature type="transmembrane region" description="Helical" evidence="1">
    <location>
        <begin position="6"/>
        <end position="33"/>
    </location>
</feature>
<reference evidence="2" key="1">
    <citation type="submission" date="2021-01" db="EMBL/GenBank/DDBJ databases">
        <title>Whole genome shotgun sequence of Sinosporangium siamense NBRC 109515.</title>
        <authorList>
            <person name="Komaki H."/>
            <person name="Tamura T."/>
        </authorList>
    </citation>
    <scope>NUCLEOTIDE SEQUENCE</scope>
    <source>
        <strain evidence="2">NBRC 109515</strain>
    </source>
</reference>
<feature type="transmembrane region" description="Helical" evidence="1">
    <location>
        <begin position="131"/>
        <end position="150"/>
    </location>
</feature>
<keyword evidence="1" id="KW-1133">Transmembrane helix</keyword>
<dbReference type="RefSeq" id="WP_204030102.1">
    <property type="nucleotide sequence ID" value="NZ_BOOW01000032.1"/>
</dbReference>
<feature type="transmembrane region" description="Helical" evidence="1">
    <location>
        <begin position="80"/>
        <end position="99"/>
    </location>
</feature>
<evidence type="ECO:0000313" key="3">
    <source>
        <dbReference type="Proteomes" id="UP000606172"/>
    </source>
</evidence>
<proteinExistence type="predicted"/>